<keyword evidence="2" id="KW-1185">Reference proteome</keyword>
<dbReference type="AlphaFoldDB" id="A0A0F7LGQ5"/>
<dbReference type="PATRIC" id="fig|230089.6.peg.506"/>
<evidence type="ECO:0000313" key="2">
    <source>
        <dbReference type="Proteomes" id="UP000034866"/>
    </source>
</evidence>
<evidence type="ECO:0000313" key="1">
    <source>
        <dbReference type="EMBL" id="AKH62324.1"/>
    </source>
</evidence>
<organism evidence="1 2">
    <name type="scientific">Photorhabdus thracensis</name>
    <dbReference type="NCBI Taxonomy" id="230089"/>
    <lineage>
        <taxon>Bacteria</taxon>
        <taxon>Pseudomonadati</taxon>
        <taxon>Pseudomonadota</taxon>
        <taxon>Gammaproteobacteria</taxon>
        <taxon>Enterobacterales</taxon>
        <taxon>Morganellaceae</taxon>
        <taxon>Photorhabdus</taxon>
    </lineage>
</organism>
<name>A0A0F7LGQ5_9GAMM</name>
<reference evidence="1 2" key="1">
    <citation type="journal article" date="2015" name="J. Biotechnol.">
        <title>Complete genome sequence of Photorhabdus temperata subsp. thracensis 39-8(T), an entomopathogenic bacterium for the improved commercial bioinsecticide.</title>
        <authorList>
            <person name="Kwak Y."/>
            <person name="Shin J.H."/>
        </authorList>
    </citation>
    <scope>NUCLEOTIDE SEQUENCE [LARGE SCALE GENOMIC DNA]</scope>
    <source>
        <strain evidence="1 2">DSM 15199</strain>
    </source>
</reference>
<proteinExistence type="predicted"/>
<reference evidence="2" key="2">
    <citation type="submission" date="2015-03" db="EMBL/GenBank/DDBJ databases">
        <title>Genome sequence of Azospirillum thiophilum strain DSM 21654T.</title>
        <authorList>
            <person name="Kwak Y."/>
            <person name="Shin J.-H."/>
        </authorList>
    </citation>
    <scope>NUCLEOTIDE SEQUENCE [LARGE SCALE GENOMIC DNA]</scope>
    <source>
        <strain evidence="2">DSM 15199</strain>
    </source>
</reference>
<gene>
    <name evidence="1" type="ORF">VY86_02225</name>
</gene>
<accession>A0A0F7LGQ5</accession>
<dbReference type="KEGG" id="ptt:VY86_02225"/>
<sequence length="63" mass="7433">MGGQHEYLKVIALRINEFNRIFWISQDYRNPPHTNVVKYFEGEKVKYSKAIEISGNNRGGKKY</sequence>
<dbReference type="Proteomes" id="UP000034866">
    <property type="component" value="Chromosome"/>
</dbReference>
<dbReference type="EMBL" id="CP011104">
    <property type="protein sequence ID" value="AKH62324.1"/>
    <property type="molecule type" value="Genomic_DNA"/>
</dbReference>
<protein>
    <submittedName>
        <fullName evidence="1">Uncharacterized protein</fullName>
    </submittedName>
</protein>